<dbReference type="Pfam" id="PF00400">
    <property type="entry name" value="WD40"/>
    <property type="match status" value="6"/>
</dbReference>
<dbReference type="PROSITE" id="PS00678">
    <property type="entry name" value="WD_REPEATS_1"/>
    <property type="match status" value="4"/>
</dbReference>
<sequence>MDIDDAESTEPLANPISTLNNTMGKLDNAIDVAIEFEKAVEARKNIVLNRVQSPLPSICMYTFHDTNETLNCIEFSPDSNLAASGFSDSFIKVWNLKGKPLQSVVIDDEPSMNKRLKGHSGAVFGLDFSPDNRYLLSCSEDRTVRLWSMETFTNLVSYKSHNQPIWDVAFSPNGQHFATASHDQTARLWSCDRMYPLRIMAGHMSDVDCVTFHPNGKYLLTGSSDKTCRMWDVNSGSPVRVMLGHMGPINCTSVSPDGRWLASAGEDSVVNIWDLGSGRRLKSMRGHGKASIYSLTWSADGSVLLSSGADNSVRVWDVKHNTIEAGPEPEPFNAGETSASGEMDNKGVGSKNPTLVDADGKKKKEIVSTPDHMGVYFTRKTPVYKVHLTSQNLCLAAGSYFGE</sequence>
<evidence type="ECO:0000313" key="6">
    <source>
        <dbReference type="Proteomes" id="UP000095009"/>
    </source>
</evidence>
<dbReference type="GO" id="GO:0005669">
    <property type="term" value="C:transcription factor TFIID complex"/>
    <property type="evidence" value="ECO:0007669"/>
    <property type="project" value="TreeGrafter"/>
</dbReference>
<proteinExistence type="predicted"/>
<reference evidence="5 6" key="1">
    <citation type="journal article" date="2016" name="Proc. Natl. Acad. Sci. U.S.A.">
        <title>Comparative genomics of biotechnologically important yeasts.</title>
        <authorList>
            <person name="Riley R."/>
            <person name="Haridas S."/>
            <person name="Wolfe K.H."/>
            <person name="Lopes M.R."/>
            <person name="Hittinger C.T."/>
            <person name="Goeker M."/>
            <person name="Salamov A.A."/>
            <person name="Wisecaver J.H."/>
            <person name="Long T.M."/>
            <person name="Calvey C.H."/>
            <person name="Aerts A.L."/>
            <person name="Barry K.W."/>
            <person name="Choi C."/>
            <person name="Clum A."/>
            <person name="Coughlan A.Y."/>
            <person name="Deshpande S."/>
            <person name="Douglass A.P."/>
            <person name="Hanson S.J."/>
            <person name="Klenk H.-P."/>
            <person name="LaButti K.M."/>
            <person name="Lapidus A."/>
            <person name="Lindquist E.A."/>
            <person name="Lipzen A.M."/>
            <person name="Meier-Kolthoff J.P."/>
            <person name="Ohm R.A."/>
            <person name="Otillar R.P."/>
            <person name="Pangilinan J.L."/>
            <person name="Peng Y."/>
            <person name="Rokas A."/>
            <person name="Rosa C.A."/>
            <person name="Scheuner C."/>
            <person name="Sibirny A.A."/>
            <person name="Slot J.C."/>
            <person name="Stielow J.B."/>
            <person name="Sun H."/>
            <person name="Kurtzman C.P."/>
            <person name="Blackwell M."/>
            <person name="Grigoriev I.V."/>
            <person name="Jeffries T.W."/>
        </authorList>
    </citation>
    <scope>NUCLEOTIDE SEQUENCE [LARGE SCALE GENOMIC DNA]</scope>
    <source>
        <strain evidence="5 6">DSM 6958</strain>
    </source>
</reference>
<protein>
    <submittedName>
        <fullName evidence="5">WD40 repeat-like protein</fullName>
    </submittedName>
</protein>
<dbReference type="SMART" id="SM00320">
    <property type="entry name" value="WD40"/>
    <property type="match status" value="6"/>
</dbReference>
<dbReference type="OrthoDB" id="10266330at2759"/>
<organism evidence="5 6">
    <name type="scientific">Nadsonia fulvescens var. elongata DSM 6958</name>
    <dbReference type="NCBI Taxonomy" id="857566"/>
    <lineage>
        <taxon>Eukaryota</taxon>
        <taxon>Fungi</taxon>
        <taxon>Dikarya</taxon>
        <taxon>Ascomycota</taxon>
        <taxon>Saccharomycotina</taxon>
        <taxon>Dipodascomycetes</taxon>
        <taxon>Dipodascales</taxon>
        <taxon>Dipodascales incertae sedis</taxon>
        <taxon>Nadsonia</taxon>
    </lineage>
</organism>
<dbReference type="InterPro" id="IPR015943">
    <property type="entry name" value="WD40/YVTN_repeat-like_dom_sf"/>
</dbReference>
<dbReference type="InterPro" id="IPR036322">
    <property type="entry name" value="WD40_repeat_dom_sf"/>
</dbReference>
<feature type="repeat" description="WD" evidence="3">
    <location>
        <begin position="292"/>
        <end position="319"/>
    </location>
</feature>
<evidence type="ECO:0000313" key="5">
    <source>
        <dbReference type="EMBL" id="ODQ65012.1"/>
    </source>
</evidence>
<feature type="repeat" description="WD" evidence="3">
    <location>
        <begin position="200"/>
        <end position="241"/>
    </location>
</feature>
<dbReference type="InterPro" id="IPR020472">
    <property type="entry name" value="WD40_PAC1"/>
</dbReference>
<dbReference type="InterPro" id="IPR019775">
    <property type="entry name" value="WD40_repeat_CS"/>
</dbReference>
<feature type="repeat" description="WD" evidence="3">
    <location>
        <begin position="158"/>
        <end position="190"/>
    </location>
</feature>
<dbReference type="PROSITE" id="PS50294">
    <property type="entry name" value="WD_REPEATS_REGION"/>
    <property type="match status" value="6"/>
</dbReference>
<evidence type="ECO:0000256" key="2">
    <source>
        <dbReference type="ARBA" id="ARBA00022737"/>
    </source>
</evidence>
<evidence type="ECO:0000256" key="3">
    <source>
        <dbReference type="PROSITE-ProRule" id="PRU00221"/>
    </source>
</evidence>
<dbReference type="PANTHER" id="PTHR19879:SF1">
    <property type="entry name" value="CANNONBALL-RELATED"/>
    <property type="match status" value="1"/>
</dbReference>
<dbReference type="PROSITE" id="PS50082">
    <property type="entry name" value="WD_REPEATS_2"/>
    <property type="match status" value="6"/>
</dbReference>
<name>A0A1E3PJA6_9ASCO</name>
<feature type="repeat" description="WD" evidence="3">
    <location>
        <begin position="116"/>
        <end position="157"/>
    </location>
</feature>
<feature type="repeat" description="WD" evidence="3">
    <location>
        <begin position="63"/>
        <end position="97"/>
    </location>
</feature>
<dbReference type="SUPFAM" id="SSF50978">
    <property type="entry name" value="WD40 repeat-like"/>
    <property type="match status" value="1"/>
</dbReference>
<gene>
    <name evidence="5" type="ORF">NADFUDRAFT_83127</name>
</gene>
<keyword evidence="6" id="KW-1185">Reference proteome</keyword>
<evidence type="ECO:0000256" key="1">
    <source>
        <dbReference type="ARBA" id="ARBA00022574"/>
    </source>
</evidence>
<dbReference type="Proteomes" id="UP000095009">
    <property type="component" value="Unassembled WGS sequence"/>
</dbReference>
<dbReference type="PANTHER" id="PTHR19879">
    <property type="entry name" value="TRANSCRIPTION INITIATION FACTOR TFIID"/>
    <property type="match status" value="1"/>
</dbReference>
<dbReference type="AlphaFoldDB" id="A0A1E3PJA6"/>
<dbReference type="GO" id="GO:0016251">
    <property type="term" value="F:RNA polymerase II general transcription initiation factor activity"/>
    <property type="evidence" value="ECO:0007669"/>
    <property type="project" value="TreeGrafter"/>
</dbReference>
<keyword evidence="1 3" id="KW-0853">WD repeat</keyword>
<evidence type="ECO:0000256" key="4">
    <source>
        <dbReference type="SAM" id="MobiDB-lite"/>
    </source>
</evidence>
<dbReference type="Gene3D" id="2.130.10.10">
    <property type="entry name" value="YVTN repeat-like/Quinoprotein amine dehydrogenase"/>
    <property type="match status" value="2"/>
</dbReference>
<feature type="region of interest" description="Disordered" evidence="4">
    <location>
        <begin position="325"/>
        <end position="356"/>
    </location>
</feature>
<dbReference type="STRING" id="857566.A0A1E3PJA6"/>
<dbReference type="InterPro" id="IPR001680">
    <property type="entry name" value="WD40_rpt"/>
</dbReference>
<accession>A0A1E3PJA6</accession>
<dbReference type="PRINTS" id="PR00320">
    <property type="entry name" value="GPROTEINBRPT"/>
</dbReference>
<keyword evidence="2" id="KW-0677">Repeat</keyword>
<feature type="repeat" description="WD" evidence="3">
    <location>
        <begin position="242"/>
        <end position="283"/>
    </location>
</feature>
<dbReference type="EMBL" id="KV454410">
    <property type="protein sequence ID" value="ODQ65012.1"/>
    <property type="molecule type" value="Genomic_DNA"/>
</dbReference>
<dbReference type="GO" id="GO:0006367">
    <property type="term" value="P:transcription initiation at RNA polymerase II promoter"/>
    <property type="evidence" value="ECO:0007669"/>
    <property type="project" value="TreeGrafter"/>
</dbReference>
<dbReference type="CDD" id="cd00200">
    <property type="entry name" value="WD40"/>
    <property type="match status" value="1"/>
</dbReference>